<evidence type="ECO:0000256" key="1">
    <source>
        <dbReference type="ARBA" id="ARBA00001823"/>
    </source>
</evidence>
<evidence type="ECO:0000256" key="7">
    <source>
        <dbReference type="ARBA" id="ARBA00022695"/>
    </source>
</evidence>
<evidence type="ECO:0000256" key="12">
    <source>
        <dbReference type="ARBA" id="ARBA00024872"/>
    </source>
</evidence>
<keyword evidence="7" id="KW-0548">Nucleotidyltransferase</keyword>
<dbReference type="NCBIfam" id="TIGR00455">
    <property type="entry name" value="apsK"/>
    <property type="match status" value="1"/>
</dbReference>
<dbReference type="Pfam" id="PF01583">
    <property type="entry name" value="APS_kinase"/>
    <property type="match status" value="1"/>
</dbReference>
<evidence type="ECO:0000256" key="4">
    <source>
        <dbReference type="ARBA" id="ARBA00007237"/>
    </source>
</evidence>
<evidence type="ECO:0000256" key="13">
    <source>
        <dbReference type="ARBA" id="ARBA00049370"/>
    </source>
</evidence>
<dbReference type="InterPro" id="IPR054696">
    <property type="entry name" value="GTP-eEF1A_C"/>
</dbReference>
<evidence type="ECO:0000313" key="17">
    <source>
        <dbReference type="Proteomes" id="UP000051660"/>
    </source>
</evidence>
<dbReference type="SUPFAM" id="SSF52540">
    <property type="entry name" value="P-loop containing nucleoside triphosphate hydrolases"/>
    <property type="match status" value="2"/>
</dbReference>
<comment type="function">
    <text evidence="14">Catalyzes the synthesis of activated sulfate.</text>
</comment>
<dbReference type="UniPathway" id="UPA00140">
    <property type="reaction ID" value="UER00205"/>
</dbReference>
<comment type="catalytic activity">
    <reaction evidence="1 14">
        <text>adenosine 5'-phosphosulfate + ATP = 3'-phosphoadenylyl sulfate + ADP + H(+)</text>
        <dbReference type="Rhea" id="RHEA:24152"/>
        <dbReference type="ChEBI" id="CHEBI:15378"/>
        <dbReference type="ChEBI" id="CHEBI:30616"/>
        <dbReference type="ChEBI" id="CHEBI:58243"/>
        <dbReference type="ChEBI" id="CHEBI:58339"/>
        <dbReference type="ChEBI" id="CHEBI:456216"/>
        <dbReference type="EC" id="2.7.1.25"/>
    </reaction>
</comment>
<dbReference type="SUPFAM" id="SSF50465">
    <property type="entry name" value="EF-Tu/eEF-1alpha/eIF2-gamma C-terminal domain"/>
    <property type="match status" value="1"/>
</dbReference>
<dbReference type="SUPFAM" id="SSF50447">
    <property type="entry name" value="Translation proteins"/>
    <property type="match status" value="1"/>
</dbReference>
<proteinExistence type="inferred from homology"/>
<dbReference type="GO" id="GO:0003924">
    <property type="term" value="F:GTPase activity"/>
    <property type="evidence" value="ECO:0007669"/>
    <property type="project" value="InterPro"/>
</dbReference>
<feature type="binding site" evidence="14">
    <location>
        <begin position="463"/>
        <end position="470"/>
    </location>
    <ligand>
        <name>ATP</name>
        <dbReference type="ChEBI" id="CHEBI:30616"/>
    </ligand>
</feature>
<dbReference type="InterPro" id="IPR050100">
    <property type="entry name" value="TRAFAC_GTPase_members"/>
</dbReference>
<dbReference type="InterPro" id="IPR011779">
    <property type="entry name" value="SO4_adenylTrfase_lsu"/>
</dbReference>
<dbReference type="InterPro" id="IPR044139">
    <property type="entry name" value="CysN_NoDQ_III"/>
</dbReference>
<evidence type="ECO:0000256" key="5">
    <source>
        <dbReference type="ARBA" id="ARBA00011760"/>
    </source>
</evidence>
<dbReference type="PROSITE" id="PS00301">
    <property type="entry name" value="G_TR_1"/>
    <property type="match status" value="1"/>
</dbReference>
<dbReference type="InterPro" id="IPR059117">
    <property type="entry name" value="APS_kinase_dom"/>
</dbReference>
<keyword evidence="10" id="KW-0342">GTP-binding</keyword>
<dbReference type="AlphaFoldDB" id="A0A0R3M9S1"/>
<evidence type="ECO:0000259" key="15">
    <source>
        <dbReference type="PROSITE" id="PS51722"/>
    </source>
</evidence>
<evidence type="ECO:0000256" key="3">
    <source>
        <dbReference type="ARBA" id="ARBA00005438"/>
    </source>
</evidence>
<comment type="similarity">
    <text evidence="14">Belongs to the APS kinase family.</text>
</comment>
<reference evidence="16 17" key="1">
    <citation type="submission" date="2014-03" db="EMBL/GenBank/DDBJ databases">
        <title>Bradyrhizobium valentinum sp. nov., isolated from effective nodules of Lupinus mariae-josephae, a lupine endemic of basic-lime soils in Eastern Spain.</title>
        <authorList>
            <person name="Duran D."/>
            <person name="Rey L."/>
            <person name="Navarro A."/>
            <person name="Busquets A."/>
            <person name="Imperial J."/>
            <person name="Ruiz-Argueso T."/>
        </authorList>
    </citation>
    <scope>NUCLEOTIDE SEQUENCE [LARGE SCALE GENOMIC DNA]</scope>
    <source>
        <strain evidence="16 17">CCBAU 23086</strain>
    </source>
</reference>
<dbReference type="Proteomes" id="UP000051660">
    <property type="component" value="Unassembled WGS sequence"/>
</dbReference>
<evidence type="ECO:0000256" key="2">
    <source>
        <dbReference type="ARBA" id="ARBA00002357"/>
    </source>
</evidence>
<dbReference type="InterPro" id="IPR003593">
    <property type="entry name" value="AAA+_ATPase"/>
</dbReference>
<dbReference type="PANTHER" id="PTHR23115">
    <property type="entry name" value="TRANSLATION FACTOR"/>
    <property type="match status" value="1"/>
</dbReference>
<dbReference type="GO" id="GO:0004020">
    <property type="term" value="F:adenylylsulfate kinase activity"/>
    <property type="evidence" value="ECO:0007669"/>
    <property type="project" value="UniProtKB-UniRule"/>
</dbReference>
<comment type="catalytic activity">
    <reaction evidence="13">
        <text>sulfate + ATP + H(+) = adenosine 5'-phosphosulfate + diphosphate</text>
        <dbReference type="Rhea" id="RHEA:18133"/>
        <dbReference type="ChEBI" id="CHEBI:15378"/>
        <dbReference type="ChEBI" id="CHEBI:16189"/>
        <dbReference type="ChEBI" id="CHEBI:30616"/>
        <dbReference type="ChEBI" id="CHEBI:33019"/>
        <dbReference type="ChEBI" id="CHEBI:58243"/>
        <dbReference type="EC" id="2.7.7.4"/>
    </reaction>
</comment>
<sequence>MNMILPASVSATPNGTTRPQVRIVIVGHVDHGKSTLVGRLLHETGSLPEGKLEMLKAVSARRGMPFEWSFLLDALQTERDQGITIDTTQIRFRTRSRDVVLIDAPGHAEFLRNMITGASQADGAVLIIDALEGVRDQTRRHGYLLHLLGIKQVAIVVNKMDRVDFGADRFKEISDEISAHLIGLGVTPSAIIPISARDGDGVAEHTPRIGWYQGPTVVEALDALEPARPLEQLALRLPVQAIYKFDDRRIVAGRIESGHLAAGDEIVIMPAGKIAKIKTVESWPVTPLKGSHGAGRSVGITLDRELFIERGDVIAHAGATPRDTRRIRARIFWLHDKPLSKGDQILIRLGTRETRASVVAIEKAVDPGELSNEETKAIARNHVGEIDISLAQPIAADPYQENPRTGRLVIEVNGRIAGGGLVLSVDAGQRAVPIDIVPVESALRPEERSARYHHNGAVIWLTGLPGSGKSTLARALERRLFSRGGSPILLDGDTLRAGLNNDLGFSPQDRSENIRRLAEVATHLARNGHVAIVAAVSPAIADRAAARRIADTMFREVHVAAPAEVCESRDPKGHYAKARSGALPSFTGITNDYQPPTACELRIDTSIRSVADATEEIERMLGETGILFDELVDLAANI</sequence>
<comment type="caution">
    <text evidence="16">The sequence shown here is derived from an EMBL/GenBank/DDBJ whole genome shotgun (WGS) entry which is preliminary data.</text>
</comment>
<keyword evidence="14" id="KW-0597">Phosphoprotein</keyword>
<accession>A0A0R3M9S1</accession>
<dbReference type="PROSITE" id="PS51722">
    <property type="entry name" value="G_TR_2"/>
    <property type="match status" value="1"/>
</dbReference>
<feature type="active site" description="Phosphoserine intermediate" evidence="14">
    <location>
        <position position="537"/>
    </location>
</feature>
<dbReference type="InterPro" id="IPR002891">
    <property type="entry name" value="APS"/>
</dbReference>
<dbReference type="NCBIfam" id="NF003013">
    <property type="entry name" value="PRK03846.1"/>
    <property type="match status" value="1"/>
</dbReference>
<dbReference type="EC" id="2.7.1.25" evidence="14"/>
<dbReference type="InterPro" id="IPR031157">
    <property type="entry name" value="G_TR_CS"/>
</dbReference>
<keyword evidence="8 14" id="KW-0547">Nucleotide-binding</keyword>
<dbReference type="OrthoDB" id="9804504at2"/>
<comment type="pathway">
    <text evidence="14">Sulfur metabolism; hydrogen sulfide biosynthesis; sulfite from sulfate: step 2/3.</text>
</comment>
<dbReference type="CDD" id="cd02027">
    <property type="entry name" value="APSK"/>
    <property type="match status" value="1"/>
</dbReference>
<dbReference type="GO" id="GO:0070814">
    <property type="term" value="P:hydrogen sulfide biosynthetic process"/>
    <property type="evidence" value="ECO:0007669"/>
    <property type="project" value="UniProtKB-UniRule"/>
</dbReference>
<evidence type="ECO:0000256" key="10">
    <source>
        <dbReference type="ARBA" id="ARBA00023134"/>
    </source>
</evidence>
<keyword evidence="6 14" id="KW-0808">Transferase</keyword>
<dbReference type="InterPro" id="IPR027417">
    <property type="entry name" value="P-loop_NTPase"/>
</dbReference>
<dbReference type="Pfam" id="PF22594">
    <property type="entry name" value="GTP-eEF1A_C"/>
    <property type="match status" value="1"/>
</dbReference>
<dbReference type="HAMAP" id="MF_00065">
    <property type="entry name" value="Adenylyl_sulf_kinase"/>
    <property type="match status" value="1"/>
</dbReference>
<dbReference type="GO" id="GO:0005524">
    <property type="term" value="F:ATP binding"/>
    <property type="evidence" value="ECO:0007669"/>
    <property type="project" value="UniProtKB-UniRule"/>
</dbReference>
<dbReference type="GO" id="GO:0004781">
    <property type="term" value="F:sulfate adenylyltransferase (ATP) activity"/>
    <property type="evidence" value="ECO:0007669"/>
    <property type="project" value="UniProtKB-EC"/>
</dbReference>
<comment type="subunit">
    <text evidence="5">Sulfate-activating enzymes, NodP and NodQ, may be physically associated.</text>
</comment>
<dbReference type="GO" id="GO:0005525">
    <property type="term" value="F:GTP binding"/>
    <property type="evidence" value="ECO:0007669"/>
    <property type="project" value="UniProtKB-KW"/>
</dbReference>
<keyword evidence="14" id="KW-0418">Kinase</keyword>
<evidence type="ECO:0000256" key="11">
    <source>
        <dbReference type="ARBA" id="ARBA00023268"/>
    </source>
</evidence>
<comment type="function">
    <text evidence="2">APS kinase catalyzes the synthesis of activated sulfate.</text>
</comment>
<evidence type="ECO:0000256" key="9">
    <source>
        <dbReference type="ARBA" id="ARBA00022840"/>
    </source>
</evidence>
<keyword evidence="11" id="KW-0511">Multifunctional enzyme</keyword>
<dbReference type="EMBL" id="LLYB01000125">
    <property type="protein sequence ID" value="KRR16808.1"/>
    <property type="molecule type" value="Genomic_DNA"/>
</dbReference>
<name>A0A0R3M9S1_9BRAD</name>
<dbReference type="RefSeq" id="WP_057862574.1">
    <property type="nucleotide sequence ID" value="NZ_LLYB01000125.1"/>
</dbReference>
<dbReference type="Pfam" id="PF00009">
    <property type="entry name" value="GTP_EFTU"/>
    <property type="match status" value="1"/>
</dbReference>
<evidence type="ECO:0000256" key="6">
    <source>
        <dbReference type="ARBA" id="ARBA00022679"/>
    </source>
</evidence>
<evidence type="ECO:0000256" key="14">
    <source>
        <dbReference type="HAMAP-Rule" id="MF_00065"/>
    </source>
</evidence>
<dbReference type="PRINTS" id="PR00315">
    <property type="entry name" value="ELONGATNFCT"/>
</dbReference>
<dbReference type="InterPro" id="IPR000795">
    <property type="entry name" value="T_Tr_GTP-bd_dom"/>
</dbReference>
<feature type="domain" description="Tr-type G" evidence="15">
    <location>
        <begin position="18"/>
        <end position="230"/>
    </location>
</feature>
<gene>
    <name evidence="14" type="primary">cysC</name>
    <name evidence="16" type="ORF">CQ14_14575</name>
</gene>
<dbReference type="InterPro" id="IPR009000">
    <property type="entry name" value="Transl_B-barrel_sf"/>
</dbReference>
<dbReference type="SMART" id="SM00382">
    <property type="entry name" value="AAA"/>
    <property type="match status" value="2"/>
</dbReference>
<dbReference type="InterPro" id="IPR009001">
    <property type="entry name" value="Transl_elong_EF1A/Init_IF2_C"/>
</dbReference>
<evidence type="ECO:0000313" key="16">
    <source>
        <dbReference type="EMBL" id="KRR16808.1"/>
    </source>
</evidence>
<evidence type="ECO:0000256" key="8">
    <source>
        <dbReference type="ARBA" id="ARBA00022741"/>
    </source>
</evidence>
<keyword evidence="9 14" id="KW-0067">ATP-binding</keyword>
<comment type="function">
    <text evidence="12">Proposed to provide activated sulfate for transfer to Nod factor. ATP sulfurylase may be the GTPase, regulating ATP sulfurylase activity.</text>
</comment>
<dbReference type="Gene3D" id="3.40.50.300">
    <property type="entry name" value="P-loop containing nucleotide triphosphate hydrolases"/>
    <property type="match status" value="2"/>
</dbReference>
<protein>
    <recommendedName>
        <fullName evidence="14">Adenylyl-sulfate kinase</fullName>
        <ecNumber evidence="14">2.7.1.25</ecNumber>
    </recommendedName>
    <alternativeName>
        <fullName evidence="14">APS kinase</fullName>
    </alternativeName>
    <alternativeName>
        <fullName evidence="14">ATP adenosine-5'-phosphosulfate 3'-phosphotransferase</fullName>
    </alternativeName>
    <alternativeName>
        <fullName evidence="14">Adenosine-5'-phosphosulfate kinase</fullName>
    </alternativeName>
</protein>
<dbReference type="GO" id="GO:0000103">
    <property type="term" value="P:sulfate assimilation"/>
    <property type="evidence" value="ECO:0007669"/>
    <property type="project" value="UniProtKB-UniRule"/>
</dbReference>
<dbReference type="Gene3D" id="2.40.30.10">
    <property type="entry name" value="Translation factors"/>
    <property type="match status" value="2"/>
</dbReference>
<dbReference type="STRING" id="722472.SAMN05444321_1495"/>
<comment type="similarity">
    <text evidence="4">In the N-terminal section; belongs to the TRAFAC class translation factor GTPase superfamily. Classic translation factor GTPase family. CysN/NodQ subfamily.</text>
</comment>
<dbReference type="NCBIfam" id="TIGR02034">
    <property type="entry name" value="CysN"/>
    <property type="match status" value="1"/>
</dbReference>
<dbReference type="CDD" id="cd04095">
    <property type="entry name" value="CysN_NoDQ_III"/>
    <property type="match status" value="1"/>
</dbReference>
<comment type="similarity">
    <text evidence="3">In the C-terminal section; belongs to the APS kinase family.</text>
</comment>
<organism evidence="16 17">
    <name type="scientific">Bradyrhizobium lablabi</name>
    <dbReference type="NCBI Taxonomy" id="722472"/>
    <lineage>
        <taxon>Bacteria</taxon>
        <taxon>Pseudomonadati</taxon>
        <taxon>Pseudomonadota</taxon>
        <taxon>Alphaproteobacteria</taxon>
        <taxon>Hyphomicrobiales</taxon>
        <taxon>Nitrobacteraceae</taxon>
        <taxon>Bradyrhizobium</taxon>
    </lineage>
</organism>